<protein>
    <recommendedName>
        <fullName evidence="5">FAD-binding PCMH-type domain-containing protein</fullName>
    </recommendedName>
</protein>
<name>A0A813W448_9BILA</name>
<sequence>METVSVAMTAAPKSLPILSTIFKLSTDIRETSERVETNKSQCEQLSERIDTLIGFLAERDLSRCLNEAMHIALNRFEAFLRRCLEYISTFLETGWFKRIVNNKDFEKKFQDLNRELTQYSNDLNFGIGLNNMQSTKKQEENHYTDNYSPDASQNPATMDESHEYENDFIEKKTAEIADDDEHSGIAARQVPPSGKNIPFVNTARSAGNIEQAQQSVFISGLWNYAYNQYNLAYGPFPHQLVFNSTTRKLHGYGEDNVGQYILNGTFSEENRQMEMTQSYQYGTGNPTLNLGHQDKMQLNWNAQRKIFEGVAYSNVQERRCRCLSNNSSCWPNASVWQTFNESINGQLIFPKPSAAVCNSNPPNVNACITVTEKWPNSFWRSEQAGAMQSAHWENSSCSIFFNSTTCNQGSVPILAVNATLPEHVQATLQLVNRYNLRLVIKTTGHDFSGRSTANGALLLWLHHMKNFTFINNTLSCTGENISNAIRIGAGIQWGEVYKWLAQYNLVAIGGASSTVGASGGFLQGGGHSLLSRWKGFAADQVIEYDVIMADGRRQTVNSCQNVDLFWALRGGGGGTFAVVLSVTLRTYPSPSMISCIHFLKPPNNTRYASFVHHFVQLLPTLADSGWAGYFYLTMETFTLVFFLPNGNNDIANTTINQLMNNFTDFNFKQPAYHSYPTFINFFVKILESSSATGNNVILGSRLIPETIIRNQPNQVADTFLQVKDGNGSLLIGHLVAGGKASDTTQNNSINPAWRTALLHMIYARSWNDGTSIEDQEKLAKLVTEKVEILQTIAGGSQSASYMNEADPNEKDWQQKFFGSLEIYNRLKSIKDNVDPNGIFQCRQCVGSDDWSIDLNCPKISNGNKCYLIIQLLLIVMIFLFNFKI</sequence>
<dbReference type="Pfam" id="PF01565">
    <property type="entry name" value="FAD_binding_4"/>
    <property type="match status" value="1"/>
</dbReference>
<dbReference type="AlphaFoldDB" id="A0A813W448"/>
<dbReference type="InterPro" id="IPR016166">
    <property type="entry name" value="FAD-bd_PCMH"/>
</dbReference>
<dbReference type="CDD" id="cd21037">
    <property type="entry name" value="MLKL_NTD"/>
    <property type="match status" value="1"/>
</dbReference>
<dbReference type="Proteomes" id="UP000663877">
    <property type="component" value="Unassembled WGS sequence"/>
</dbReference>
<evidence type="ECO:0000256" key="1">
    <source>
        <dbReference type="ARBA" id="ARBA00005466"/>
    </source>
</evidence>
<keyword evidence="4" id="KW-1133">Transmembrane helix</keyword>
<evidence type="ECO:0000313" key="7">
    <source>
        <dbReference type="EMBL" id="CAF1307903.1"/>
    </source>
</evidence>
<dbReference type="SUPFAM" id="SSF56176">
    <property type="entry name" value="FAD-binding/transporter-associated domain-like"/>
    <property type="match status" value="1"/>
</dbReference>
<keyword evidence="8" id="KW-1185">Reference proteome</keyword>
<proteinExistence type="inferred from homology"/>
<dbReference type="InterPro" id="IPR006094">
    <property type="entry name" value="Oxid_FAD_bind_N"/>
</dbReference>
<dbReference type="Pfam" id="PF08031">
    <property type="entry name" value="BBE"/>
    <property type="match status" value="1"/>
</dbReference>
<dbReference type="InterPro" id="IPR036537">
    <property type="entry name" value="Adaptor_Cbl_N_dom_sf"/>
</dbReference>
<reference evidence="6" key="1">
    <citation type="submission" date="2021-02" db="EMBL/GenBank/DDBJ databases">
        <authorList>
            <person name="Nowell W R."/>
        </authorList>
    </citation>
    <scope>NUCLEOTIDE SEQUENCE</scope>
</reference>
<evidence type="ECO:0000313" key="9">
    <source>
        <dbReference type="Proteomes" id="UP000663877"/>
    </source>
</evidence>
<dbReference type="PANTHER" id="PTHR13878">
    <property type="entry name" value="GULONOLACTONE OXIDASE"/>
    <property type="match status" value="1"/>
</dbReference>
<dbReference type="InterPro" id="IPR050432">
    <property type="entry name" value="FAD-linked_Oxidoreductases_BP"/>
</dbReference>
<gene>
    <name evidence="6" type="ORF">BJG266_LOCUS7816</name>
    <name evidence="7" type="ORF">QVE165_LOCUS31621</name>
</gene>
<evidence type="ECO:0000256" key="2">
    <source>
        <dbReference type="ARBA" id="ARBA00023002"/>
    </source>
</evidence>
<keyword evidence="4" id="KW-0472">Membrane</keyword>
<dbReference type="PROSITE" id="PS51387">
    <property type="entry name" value="FAD_PCMH"/>
    <property type="match status" value="1"/>
</dbReference>
<dbReference type="EMBL" id="CAJNOI010000024">
    <property type="protein sequence ID" value="CAF0850553.1"/>
    <property type="molecule type" value="Genomic_DNA"/>
</dbReference>
<dbReference type="GO" id="GO:0071949">
    <property type="term" value="F:FAD binding"/>
    <property type="evidence" value="ECO:0007669"/>
    <property type="project" value="InterPro"/>
</dbReference>
<feature type="region of interest" description="Disordered" evidence="3">
    <location>
        <begin position="136"/>
        <end position="161"/>
    </location>
</feature>
<accession>A0A813W448</accession>
<evidence type="ECO:0000313" key="6">
    <source>
        <dbReference type="EMBL" id="CAF0850553.1"/>
    </source>
</evidence>
<dbReference type="Proteomes" id="UP000663832">
    <property type="component" value="Unassembled WGS sequence"/>
</dbReference>
<evidence type="ECO:0000259" key="5">
    <source>
        <dbReference type="PROSITE" id="PS51387"/>
    </source>
</evidence>
<evidence type="ECO:0000256" key="4">
    <source>
        <dbReference type="SAM" id="Phobius"/>
    </source>
</evidence>
<dbReference type="GO" id="GO:0016491">
    <property type="term" value="F:oxidoreductase activity"/>
    <property type="evidence" value="ECO:0007669"/>
    <property type="project" value="UniProtKB-KW"/>
</dbReference>
<dbReference type="InterPro" id="IPR059179">
    <property type="entry name" value="MLKL-like_MCAfunc"/>
</dbReference>
<dbReference type="InterPro" id="IPR012951">
    <property type="entry name" value="BBE"/>
</dbReference>
<dbReference type="InterPro" id="IPR054000">
    <property type="entry name" value="MLKL_N"/>
</dbReference>
<comment type="caution">
    <text evidence="6">The sequence shown here is derived from an EMBL/GenBank/DDBJ whole genome shotgun (WGS) entry which is preliminary data.</text>
</comment>
<dbReference type="Gene3D" id="3.30.465.10">
    <property type="match status" value="2"/>
</dbReference>
<evidence type="ECO:0000313" key="8">
    <source>
        <dbReference type="Proteomes" id="UP000663832"/>
    </source>
</evidence>
<evidence type="ECO:0000256" key="3">
    <source>
        <dbReference type="SAM" id="MobiDB-lite"/>
    </source>
</evidence>
<dbReference type="InterPro" id="IPR036318">
    <property type="entry name" value="FAD-bd_PCMH-like_sf"/>
</dbReference>
<dbReference type="GO" id="GO:0007166">
    <property type="term" value="P:cell surface receptor signaling pathway"/>
    <property type="evidence" value="ECO:0007669"/>
    <property type="project" value="InterPro"/>
</dbReference>
<dbReference type="EMBL" id="CAJNOM010000272">
    <property type="protein sequence ID" value="CAF1307903.1"/>
    <property type="molecule type" value="Genomic_DNA"/>
</dbReference>
<dbReference type="OrthoDB" id="9983560at2759"/>
<comment type="similarity">
    <text evidence="1">Belongs to the oxygen-dependent FAD-linked oxidoreductase family.</text>
</comment>
<feature type="transmembrane region" description="Helical" evidence="4">
    <location>
        <begin position="866"/>
        <end position="882"/>
    </location>
</feature>
<dbReference type="Gene3D" id="1.20.930.20">
    <property type="entry name" value="Adaptor protein Cbl, N-terminal domain"/>
    <property type="match status" value="1"/>
</dbReference>
<dbReference type="InterPro" id="IPR016169">
    <property type="entry name" value="FAD-bd_PCMH_sub2"/>
</dbReference>
<organism evidence="6 9">
    <name type="scientific">Adineta steineri</name>
    <dbReference type="NCBI Taxonomy" id="433720"/>
    <lineage>
        <taxon>Eukaryota</taxon>
        <taxon>Metazoa</taxon>
        <taxon>Spiralia</taxon>
        <taxon>Gnathifera</taxon>
        <taxon>Rotifera</taxon>
        <taxon>Eurotatoria</taxon>
        <taxon>Bdelloidea</taxon>
        <taxon>Adinetida</taxon>
        <taxon>Adinetidae</taxon>
        <taxon>Adineta</taxon>
    </lineage>
</organism>
<feature type="domain" description="FAD-binding PCMH-type" evidence="5">
    <location>
        <begin position="408"/>
        <end position="589"/>
    </location>
</feature>
<keyword evidence="2" id="KW-0560">Oxidoreductase</keyword>
<dbReference type="Pfam" id="PF22215">
    <property type="entry name" value="MLKL_N"/>
    <property type="match status" value="1"/>
</dbReference>
<keyword evidence="4" id="KW-0812">Transmembrane</keyword>
<dbReference type="PANTHER" id="PTHR13878:SF91">
    <property type="entry name" value="FAD BINDING DOMAIN PROTEIN (AFU_ORTHOLOGUE AFUA_6G12070)-RELATED"/>
    <property type="match status" value="1"/>
</dbReference>
<feature type="compositionally biased region" description="Polar residues" evidence="3">
    <location>
        <begin position="144"/>
        <end position="156"/>
    </location>
</feature>